<dbReference type="AlphaFoldDB" id="A0A1Q5T700"/>
<reference evidence="1" key="3">
    <citation type="journal article" date="2019" name="Int. J. Syst. Evol. Microbiol.">
        <title>Geobacillus proteiniphilus sp. nov., a thermophilic bacterium isolated from a high-temperature heavy oil reservoir in China.</title>
        <authorList>
            <person name="Semenova E.M."/>
            <person name="Sokolova D.S."/>
            <person name="Grouzdev D.S."/>
            <person name="Poltaraus A.B."/>
            <person name="Vinokurova N.G."/>
            <person name="Tourova T.P."/>
            <person name="Nazina T.N."/>
        </authorList>
    </citation>
    <scope>NUCLEOTIDE SEQUENCE</scope>
    <source>
        <strain evidence="1">1017</strain>
    </source>
</reference>
<evidence type="ECO:0000313" key="2">
    <source>
        <dbReference type="EMBL" id="WMJ16610.1"/>
    </source>
</evidence>
<dbReference type="EMBL" id="CP133076">
    <property type="protein sequence ID" value="WMJ16610.1"/>
    <property type="molecule type" value="Genomic_DNA"/>
</dbReference>
<name>A0A1Q5T700_9BACL</name>
<reference evidence="3" key="2">
    <citation type="submission" date="2017-01" db="EMBL/GenBank/DDBJ databases">
        <title>Genome sequencing and annotation of Geobacillus sp. 1017, a Hydrocarbon-Oxidizing Thermophilic Bacterium Isolated from a Heavy Oil Reservoir (China).</title>
        <authorList>
            <person name="Kadnikov V.V."/>
            <person name="Mardanov A.V."/>
            <person name="Poltaraus A.B."/>
            <person name="Sokolova D.S."/>
            <person name="Semenova E.M."/>
            <person name="Ravin N.V."/>
            <person name="Tourova T.P."/>
            <person name="Nazina T.N."/>
        </authorList>
    </citation>
    <scope>NUCLEOTIDE SEQUENCE [LARGE SCALE GENOMIC DNA]</scope>
    <source>
        <strain evidence="3">1017</strain>
    </source>
</reference>
<dbReference type="EMBL" id="MQMG01000005">
    <property type="protein sequence ID" value="OKO96002.1"/>
    <property type="molecule type" value="Genomic_DNA"/>
</dbReference>
<protein>
    <submittedName>
        <fullName evidence="1">Uncharacterized protein</fullName>
    </submittedName>
</protein>
<evidence type="ECO:0000313" key="3">
    <source>
        <dbReference type="Proteomes" id="UP000186030"/>
    </source>
</evidence>
<gene>
    <name evidence="1" type="ORF">BRO54_0632</name>
    <name evidence="2" type="ORF">RA955_00165</name>
</gene>
<dbReference type="Proteomes" id="UP001223761">
    <property type="component" value="Chromosome"/>
</dbReference>
<reference evidence="2 4" key="4">
    <citation type="submission" date="2023-08" db="EMBL/GenBank/DDBJ databases">
        <title>Genome sequencing of the thermostable Gram positive bacteria Geobacillus proteiniphilus strain T-6.</title>
        <authorList>
            <person name="Shulami S."/>
            <person name="Shoham Y."/>
        </authorList>
    </citation>
    <scope>NUCLEOTIDE SEQUENCE [LARGE SCALE GENOMIC DNA]</scope>
    <source>
        <strain evidence="2 4">T-6</strain>
    </source>
</reference>
<dbReference type="RefSeq" id="WP_074043079.1">
    <property type="nucleotide sequence ID" value="NZ_CP133076.1"/>
</dbReference>
<sequence length="232" mass="27834">MMKWYQRSFFQPPQIDPNRNEESFRLQPIELDSDKPPFSTLAQFFLAEHVLYDVPELVTVIPIPNREMEDIAFREIAVHFHNVSGVYIDDQLHRLQLRHIRKDSKHRFQTMLKRGMIATMVRQLYFLGQPELLEHRYVHLHRRNQVHYEVRRSEIKPLTHIDPDTMRCISFIQHTFGQTEGVFTVFPQGWTFRDELKDLEAIRLLSHMFDSLFITVDADDHRVLYMQVVSCR</sequence>
<dbReference type="Proteomes" id="UP000186030">
    <property type="component" value="Unassembled WGS sequence"/>
</dbReference>
<evidence type="ECO:0000313" key="1">
    <source>
        <dbReference type="EMBL" id="OKO96002.1"/>
    </source>
</evidence>
<reference evidence="1 3" key="1">
    <citation type="submission" date="2016-11" db="EMBL/GenBank/DDBJ databases">
        <authorList>
            <person name="Kadnikov V."/>
            <person name="Nazina T."/>
        </authorList>
    </citation>
    <scope>NUCLEOTIDE SEQUENCE [LARGE SCALE GENOMIC DNA]</scope>
    <source>
        <strain evidence="1 3">1017</strain>
    </source>
</reference>
<organism evidence="1 3">
    <name type="scientific">Geobacillus proteiniphilus</name>
    <dbReference type="NCBI Taxonomy" id="860353"/>
    <lineage>
        <taxon>Bacteria</taxon>
        <taxon>Bacillati</taxon>
        <taxon>Bacillota</taxon>
        <taxon>Bacilli</taxon>
        <taxon>Bacillales</taxon>
        <taxon>Anoxybacillaceae</taxon>
        <taxon>Geobacillus</taxon>
    </lineage>
</organism>
<evidence type="ECO:0000313" key="4">
    <source>
        <dbReference type="Proteomes" id="UP001223761"/>
    </source>
</evidence>
<proteinExistence type="predicted"/>
<accession>A0A1Q5T700</accession>
<keyword evidence="4" id="KW-1185">Reference proteome</keyword>